<dbReference type="RefSeq" id="WP_215670772.1">
    <property type="nucleotide sequence ID" value="NZ_JAFJYC010000002.1"/>
</dbReference>
<dbReference type="PANTHER" id="PTHR43364">
    <property type="entry name" value="NADH-SPECIFIC METHYLGLYOXAL REDUCTASE-RELATED"/>
    <property type="match status" value="1"/>
</dbReference>
<dbReference type="Proteomes" id="UP000811282">
    <property type="component" value="Unassembled WGS sequence"/>
</dbReference>
<proteinExistence type="predicted"/>
<reference evidence="3 4" key="1">
    <citation type="journal article" date="2021" name="Genome Biol. Evol.">
        <title>The evolution of interdependence in a four-way mealybug symbiosis.</title>
        <authorList>
            <person name="Garber A.I."/>
            <person name="Kupper M."/>
            <person name="Laetsch D.R."/>
            <person name="Weldon S.R."/>
            <person name="Ladinsky M.S."/>
            <person name="Bjorkman P.J."/>
            <person name="McCutcheon J.P."/>
        </authorList>
    </citation>
    <scope>NUCLEOTIDE SEQUENCE [LARGE SCALE GENOMIC DNA]</scope>
    <source>
        <strain evidence="3">SOD</strain>
    </source>
</reference>
<dbReference type="PANTHER" id="PTHR43364:SF18">
    <property type="entry name" value="OXIDOREDUCTASE"/>
    <property type="match status" value="1"/>
</dbReference>
<feature type="domain" description="NADP-dependent oxidoreductase" evidence="2">
    <location>
        <begin position="16"/>
        <end position="317"/>
    </location>
</feature>
<keyword evidence="4" id="KW-1185">Reference proteome</keyword>
<dbReference type="PRINTS" id="PR00069">
    <property type="entry name" value="ALDKETRDTASE"/>
</dbReference>
<dbReference type="InterPro" id="IPR023210">
    <property type="entry name" value="NADP_OxRdtase_dom"/>
</dbReference>
<evidence type="ECO:0000259" key="2">
    <source>
        <dbReference type="Pfam" id="PF00248"/>
    </source>
</evidence>
<comment type="caution">
    <text evidence="3">The sequence shown here is derived from an EMBL/GenBank/DDBJ whole genome shotgun (WGS) entry which is preliminary data.</text>
</comment>
<dbReference type="InterPro" id="IPR020471">
    <property type="entry name" value="AKR"/>
</dbReference>
<dbReference type="InterPro" id="IPR036812">
    <property type="entry name" value="NAD(P)_OxRdtase_dom_sf"/>
</dbReference>
<evidence type="ECO:0000256" key="1">
    <source>
        <dbReference type="ARBA" id="ARBA00049445"/>
    </source>
</evidence>
<dbReference type="EMBL" id="JAFJYC010000002">
    <property type="protein sequence ID" value="MBT9433165.1"/>
    <property type="molecule type" value="Genomic_DNA"/>
</dbReference>
<dbReference type="Gene3D" id="3.20.20.100">
    <property type="entry name" value="NADP-dependent oxidoreductase domain"/>
    <property type="match status" value="1"/>
</dbReference>
<dbReference type="PROSITE" id="PS00062">
    <property type="entry name" value="ALDOKETO_REDUCTASE_2"/>
    <property type="match status" value="1"/>
</dbReference>
<evidence type="ECO:0000313" key="3">
    <source>
        <dbReference type="EMBL" id="MBT9433165.1"/>
    </source>
</evidence>
<sequence>MEYRQLGQSGLRVSVLSLGTMTFGGKGKFAKVGNSDVAEARRHVDICLEAGVNFIDTADVYSAGGAETIVGEVLQHRRQNVLLATKARFPMGDCPNDRGLSRHHLIRACEASLRRLKTDYIDLYQLHEWDGLTPLEETLSALEHLVSDGKVRYVGLSNFSGWNIMKTLGVSERLAGVRPVSQQIHYILQAREAEYEMLPIAQDQGLGVLVWNPLAGGLLSGKYRRGQKPEGTTRQLAEWNEPPVYDEEALYRIVDELVAFADERGVSAAQVALAWLISSRLVSSVIIGARNEAQLRDNLQAADLVLGSAELQRLAQVSRPPLIYPYWHQAQTAADRLSPADLSLIAPYLRHPDGRGSLMASSWVCHNQKGT</sequence>
<dbReference type="InterPro" id="IPR018170">
    <property type="entry name" value="Aldo/ket_reductase_CS"/>
</dbReference>
<dbReference type="SUPFAM" id="SSF51430">
    <property type="entry name" value="NAD(P)-linked oxidoreductase"/>
    <property type="match status" value="1"/>
</dbReference>
<name>A0ABS5YDR0_9GAMM</name>
<dbReference type="CDD" id="cd19091">
    <property type="entry name" value="AKR_PsAKR"/>
    <property type="match status" value="1"/>
</dbReference>
<organism evidence="3 4">
    <name type="scientific">Candidatus Sodalis endolongispinus</name>
    <dbReference type="NCBI Taxonomy" id="2812662"/>
    <lineage>
        <taxon>Bacteria</taxon>
        <taxon>Pseudomonadati</taxon>
        <taxon>Pseudomonadota</taxon>
        <taxon>Gammaproteobacteria</taxon>
        <taxon>Enterobacterales</taxon>
        <taxon>Bruguierivoracaceae</taxon>
        <taxon>Sodalis</taxon>
    </lineage>
</organism>
<accession>A0ABS5YDR0</accession>
<dbReference type="Pfam" id="PF00248">
    <property type="entry name" value="Aldo_ket_red"/>
    <property type="match status" value="1"/>
</dbReference>
<dbReference type="InterPro" id="IPR050523">
    <property type="entry name" value="AKR_Detox_Biosynth"/>
</dbReference>
<protein>
    <submittedName>
        <fullName evidence="3">Aldo/keto reductase</fullName>
    </submittedName>
</protein>
<gene>
    <name evidence="3" type="ORF">JZM24_15475</name>
</gene>
<comment type="catalytic activity">
    <reaction evidence="1">
        <text>hydroxyacetone + NADP(+) = methylglyoxal + NADPH + H(+)</text>
        <dbReference type="Rhea" id="RHEA:27986"/>
        <dbReference type="ChEBI" id="CHEBI:15378"/>
        <dbReference type="ChEBI" id="CHEBI:17158"/>
        <dbReference type="ChEBI" id="CHEBI:27957"/>
        <dbReference type="ChEBI" id="CHEBI:57783"/>
        <dbReference type="ChEBI" id="CHEBI:58349"/>
    </reaction>
</comment>
<evidence type="ECO:0000313" key="4">
    <source>
        <dbReference type="Proteomes" id="UP000811282"/>
    </source>
</evidence>